<keyword evidence="7" id="KW-1164">Virus endocytosis by host</keyword>
<gene>
    <name evidence="7 8 10" type="primary">L1</name>
</gene>
<feature type="region of interest" description="Disordered" evidence="9">
    <location>
        <begin position="480"/>
        <end position="509"/>
    </location>
</feature>
<dbReference type="GO" id="GO:0075509">
    <property type="term" value="P:endocytosis involved in viral entry into host cell"/>
    <property type="evidence" value="ECO:0007669"/>
    <property type="project" value="UniProtKB-KW"/>
</dbReference>
<evidence type="ECO:0000256" key="3">
    <source>
        <dbReference type="ARBA" id="ARBA00022804"/>
    </source>
</evidence>
<keyword evidence="8" id="KW-1145">T=7 icosahedral capsid protein</keyword>
<keyword evidence="1 7" id="KW-0167">Capsid protein</keyword>
<feature type="disulfide bond" description="Interchain (with Cys-176)" evidence="7">
    <location>
        <position position="433"/>
    </location>
</feature>
<feature type="compositionally biased region" description="Basic residues" evidence="9">
    <location>
        <begin position="500"/>
        <end position="509"/>
    </location>
</feature>
<keyword evidence="7" id="KW-1048">Host nucleus</keyword>
<dbReference type="InterPro" id="IPR002210">
    <property type="entry name" value="Capsid_L1_Papillomavir"/>
</dbReference>
<dbReference type="KEGG" id="vg:4074309"/>
<dbReference type="Proteomes" id="UP000052097">
    <property type="component" value="Segment"/>
</dbReference>
<dbReference type="GO" id="GO:0005198">
    <property type="term" value="F:structural molecule activity"/>
    <property type="evidence" value="ECO:0007669"/>
    <property type="project" value="UniProtKB-UniRule"/>
</dbReference>
<comment type="function">
    <text evidence="7 8">Forms an icosahedral capsid with a T=7 symmetry and a 50 nm diameter. The capsid is composed of 72 pentamers linked to each other by disulfide bonds and associated with L2 proteins. Binds to heparan sulfate proteoglycans on cell surface of basal layer keratinocytes to provide initial virion attachment. This binding mediates a conformational change in the virus capsid that facilitates efficient infection. The virion enters the host cell via endocytosis. During virus trafficking, L1 protein dissociates from the viral DNA and the genomic DNA is released to the host nucleus. The virion assembly takes place within the cell nucleus. Encapsulates the genomic DNA together with protein L2.</text>
</comment>
<evidence type="ECO:0000256" key="7">
    <source>
        <dbReference type="HAMAP-Rule" id="MF_04002"/>
    </source>
</evidence>
<keyword evidence="7" id="KW-1162">Viral penetration into host cytoplasm</keyword>
<dbReference type="GO" id="GO:0042025">
    <property type="term" value="C:host cell nucleus"/>
    <property type="evidence" value="ECO:0007669"/>
    <property type="project" value="UniProtKB-SubCell"/>
</dbReference>
<evidence type="ECO:0000256" key="4">
    <source>
        <dbReference type="ARBA" id="ARBA00022844"/>
    </source>
</evidence>
<evidence type="ECO:0000256" key="5">
    <source>
        <dbReference type="ARBA" id="ARBA00022921"/>
    </source>
</evidence>
<dbReference type="EMBL" id="DQ091200">
    <property type="protein sequence ID" value="AAZ39807.1"/>
    <property type="molecule type" value="Genomic_DNA"/>
</dbReference>
<dbReference type="GO" id="GO:0039620">
    <property type="term" value="C:T=7 icosahedral viral capsid"/>
    <property type="evidence" value="ECO:0007669"/>
    <property type="project" value="UniProtKB-UniRule"/>
</dbReference>
<keyword evidence="4 7" id="KW-0946">Virion</keyword>
<reference evidence="10 11" key="1">
    <citation type="journal article" date="2006" name="Virus Res.">
        <title>Genetic characterization of the Capra hircus papillomavirus: a novel close-to-root artiodactyl papillomavirus.</title>
        <authorList>
            <person name="Van Doorslaer K."/>
            <person name="Rector A."/>
            <person name="Vos P."/>
            <person name="Van Ranst M."/>
        </authorList>
    </citation>
    <scope>NUCLEOTIDE SEQUENCE [LARGE SCALE GENOMIC DNA]</scope>
</reference>
<proteinExistence type="inferred from homology"/>
<protein>
    <recommendedName>
        <fullName evidence="7 8">Major capsid protein L1</fullName>
    </recommendedName>
</protein>
<accession>Q1I121</accession>
<feature type="disulfide bond" description="Interchain (with Cys-433)" evidence="7">
    <location>
        <position position="176"/>
    </location>
</feature>
<evidence type="ECO:0000313" key="10">
    <source>
        <dbReference type="EMBL" id="AAZ39807.1"/>
    </source>
</evidence>
<dbReference type="RefSeq" id="YP_610959.1">
    <property type="nucleotide sequence ID" value="NC_008032.1"/>
</dbReference>
<dbReference type="PRINTS" id="PR00865">
    <property type="entry name" value="HPVCAPSIDL1"/>
</dbReference>
<dbReference type="Pfam" id="PF00500">
    <property type="entry name" value="Late_protein_L1"/>
    <property type="match status" value="1"/>
</dbReference>
<dbReference type="GO" id="GO:0019062">
    <property type="term" value="P:virion attachment to host cell"/>
    <property type="evidence" value="ECO:0007669"/>
    <property type="project" value="UniProtKB-UniRule"/>
</dbReference>
<evidence type="ECO:0000256" key="2">
    <source>
        <dbReference type="ARBA" id="ARBA00022581"/>
    </source>
</evidence>
<dbReference type="OrthoDB" id="5037at10239"/>
<evidence type="ECO:0000256" key="6">
    <source>
        <dbReference type="ARBA" id="ARBA00023296"/>
    </source>
</evidence>
<dbReference type="InterPro" id="IPR011222">
    <property type="entry name" value="dsDNA_vir_gr_I_capsid"/>
</dbReference>
<dbReference type="HAMAP" id="MF_04002">
    <property type="entry name" value="PPV_L1"/>
    <property type="match status" value="1"/>
</dbReference>
<keyword evidence="7" id="KW-1015">Disulfide bond</keyword>
<comment type="subunit">
    <text evidence="7">Self-assembles into homopentamers. The capsid has an icosahedral symmetry and consists of 72 capsomers, with each capsomer being a pentamer of L1. Interacts with the minor capsid protein L2; this interaction is necessary for viral genome encapsidation. Interacts with protein E2; this interaction enhances E2-dependent replication and transcription activation.</text>
</comment>
<evidence type="ECO:0000256" key="8">
    <source>
        <dbReference type="RuleBase" id="RU361248"/>
    </source>
</evidence>
<name>Q1I121_9PAPI</name>
<comment type="subcellular location">
    <subcellularLocation>
        <location evidence="7">Virion</location>
    </subcellularLocation>
    <subcellularLocation>
        <location evidence="7">Host nucleus</location>
    </subcellularLocation>
</comment>
<dbReference type="InterPro" id="IPR036973">
    <property type="entry name" value="Capsid_L1_sf_Papillomavir"/>
</dbReference>
<sequence>MASYWTPSTGRVYLPPSTPLSKVLHTDDFVRRTSLFYHVKSERLLTVGNPYYEVKEPGTNKILVPKVNASQYRVFRVRLPDPNKFALSEPHIYDPDSERLVWKLLGMQIGRGQPLGISSTGHPFFNKFLDTENPMAQSQQNTDDRQNTSFDPKQIQMFIVGCTPCNGEYWEKALPCAEDAPPPKGACPPIELKSVLIQDGFMCDIGLGAMNFKTLQDTKSGGSLDIVAEPCYYPDFLKMTDDSYGNSCFFYGKREQLYSRHYFVRGGQRGEDVPEDHYLSGQAQARMGPIAYFTTPSGSLVTSESQILNRPYWLQRAQGTNNGICWNNQVFVTVVDTTRGTNFTISVRSDEEEVEAGQETYDQNKFKQYSRHVEEFELSFIFELGVVVLSPEVLAHLHNMDKNILDDWNLGVVAPPGTLEDQYRHINSQATKCPSDVPPTEKEDPYKGLTFWNVDLTDKFSSDLSQHSLGRKFLFQSNLQSRASKRPGSKRVSFKSGQPAKKRARKQTS</sequence>
<evidence type="ECO:0000256" key="9">
    <source>
        <dbReference type="SAM" id="MobiDB-lite"/>
    </source>
</evidence>
<dbReference type="GeneID" id="4074309"/>
<keyword evidence="11" id="KW-1185">Reference proteome</keyword>
<evidence type="ECO:0000256" key="1">
    <source>
        <dbReference type="ARBA" id="ARBA00022561"/>
    </source>
</evidence>
<evidence type="ECO:0000313" key="11">
    <source>
        <dbReference type="Proteomes" id="UP000052097"/>
    </source>
</evidence>
<keyword evidence="2 7" id="KW-0945">Host-virus interaction</keyword>
<organism evidence="10 11">
    <name type="scientific">Capra hircus papillomavirus 1</name>
    <dbReference type="NCBI Taxonomy" id="338903"/>
    <lineage>
        <taxon>Viruses</taxon>
        <taxon>Monodnaviria</taxon>
        <taxon>Shotokuvirae</taxon>
        <taxon>Cossaviricota</taxon>
        <taxon>Papovaviricetes</taxon>
        <taxon>Zurhausenvirales</taxon>
        <taxon>Papillomaviridae</taxon>
        <taxon>Firstpapillomavirinae</taxon>
        <taxon>Phipapillomavirus</taxon>
        <taxon>Phipapillomavirus 1</taxon>
    </lineage>
</organism>
<feature type="compositionally biased region" description="Basic residues" evidence="9">
    <location>
        <begin position="483"/>
        <end position="493"/>
    </location>
</feature>
<dbReference type="Gene3D" id="2.60.175.20">
    <property type="entry name" value="Major capsid L1 (late) superfamily, Papillomavirus"/>
    <property type="match status" value="2"/>
</dbReference>
<comment type="similarity">
    <text evidence="7 8">Belongs to the papillomaviridae L1 protein family.</text>
</comment>
<keyword evidence="5 7" id="KW-0426">Late protein</keyword>
<keyword evidence="6 7" id="KW-1160">Virus entry into host cell</keyword>
<keyword evidence="3 7" id="KW-1161">Viral attachment to host cell</keyword>
<dbReference type="SUPFAM" id="SSF88648">
    <property type="entry name" value="Group I dsDNA viruses"/>
    <property type="match status" value="1"/>
</dbReference>